<dbReference type="Proteomes" id="UP000295083">
    <property type="component" value="Unassembled WGS sequence"/>
</dbReference>
<protein>
    <submittedName>
        <fullName evidence="1">Uncharacterized protein</fullName>
    </submittedName>
</protein>
<gene>
    <name evidence="1" type="ORF">C8035_v000764</name>
</gene>
<organism evidence="1 2">
    <name type="scientific">Colletotrichum spinosum</name>
    <dbReference type="NCBI Taxonomy" id="1347390"/>
    <lineage>
        <taxon>Eukaryota</taxon>
        <taxon>Fungi</taxon>
        <taxon>Dikarya</taxon>
        <taxon>Ascomycota</taxon>
        <taxon>Pezizomycotina</taxon>
        <taxon>Sordariomycetes</taxon>
        <taxon>Hypocreomycetidae</taxon>
        <taxon>Glomerellales</taxon>
        <taxon>Glomerellaceae</taxon>
        <taxon>Colletotrichum</taxon>
        <taxon>Colletotrichum orbiculare species complex</taxon>
    </lineage>
</organism>
<comment type="caution">
    <text evidence="1">The sequence shown here is derived from an EMBL/GenBank/DDBJ whole genome shotgun (WGS) entry which is preliminary data.</text>
</comment>
<proteinExistence type="predicted"/>
<name>A0A4R8QE97_9PEZI</name>
<evidence type="ECO:0000313" key="1">
    <source>
        <dbReference type="EMBL" id="TDZ32223.1"/>
    </source>
</evidence>
<keyword evidence="2" id="KW-1185">Reference proteome</keyword>
<sequence length="356" mass="41759">MDWKGKMDLGHLTDWKGHFLFMYWDIQRYRPEDFERVNILIHNFFLEVKPSAGCVREADSWDDLFFRLTKSMGRQTGWKVHPELAPAYEHLRLSQQTKRGRKPFVDWWRIEPYLEPPPQPVCRDVGQDVKDILLEAERQVAPPRPSLFLSSQRDWYVNFHLDSLGPSSWSMHLPVSADVLMRPYAAHLRDNSTPRTTLCERDGADSSSEQVQERILCRGCKNWFRRVEFSYRTERYSIMVKETGHKKCQVRVLPYSALEIYEKCGTEGCKTEYWEGDVVSIKRMFGNMALWIEEIYRRSDHPPTLSSFLSELEEGSDGQAAFLHDRNTWKAVRQLQSGSVEDRLQFPDGTANKVEN</sequence>
<dbReference type="AlphaFoldDB" id="A0A4R8QE97"/>
<reference evidence="1 2" key="1">
    <citation type="submission" date="2018-11" db="EMBL/GenBank/DDBJ databases">
        <title>Genome sequence and assembly of Colletotrichum spinosum.</title>
        <authorList>
            <person name="Gan P."/>
            <person name="Shirasu K."/>
        </authorList>
    </citation>
    <scope>NUCLEOTIDE SEQUENCE [LARGE SCALE GENOMIC DNA]</scope>
    <source>
        <strain evidence="1 2">CBS 515.97</strain>
    </source>
</reference>
<accession>A0A4R8QE97</accession>
<dbReference type="EMBL" id="QAPG01000084">
    <property type="protein sequence ID" value="TDZ32223.1"/>
    <property type="molecule type" value="Genomic_DNA"/>
</dbReference>
<evidence type="ECO:0000313" key="2">
    <source>
        <dbReference type="Proteomes" id="UP000295083"/>
    </source>
</evidence>